<keyword evidence="6" id="KW-1185">Reference proteome</keyword>
<evidence type="ECO:0000313" key="6">
    <source>
        <dbReference type="Proteomes" id="UP000561181"/>
    </source>
</evidence>
<protein>
    <submittedName>
        <fullName evidence="5">AraC family transcriptional regulator</fullName>
    </submittedName>
</protein>
<dbReference type="InterPro" id="IPR009057">
    <property type="entry name" value="Homeodomain-like_sf"/>
</dbReference>
<dbReference type="Pfam" id="PF12833">
    <property type="entry name" value="HTH_18"/>
    <property type="match status" value="1"/>
</dbReference>
<evidence type="ECO:0000313" key="5">
    <source>
        <dbReference type="EMBL" id="NMW31844.1"/>
    </source>
</evidence>
<dbReference type="AlphaFoldDB" id="A0A848QL39"/>
<dbReference type="InterPro" id="IPR050204">
    <property type="entry name" value="AraC_XylS_family_regulators"/>
</dbReference>
<dbReference type="SMART" id="SM00342">
    <property type="entry name" value="HTH_ARAC"/>
    <property type="match status" value="1"/>
</dbReference>
<keyword evidence="2" id="KW-0238">DNA-binding</keyword>
<dbReference type="SUPFAM" id="SSF46689">
    <property type="entry name" value="Homeodomain-like"/>
    <property type="match status" value="1"/>
</dbReference>
<accession>A0A848QL39</accession>
<dbReference type="RefSeq" id="WP_170011728.1">
    <property type="nucleotide sequence ID" value="NZ_JABCRE010000002.1"/>
</dbReference>
<dbReference type="Proteomes" id="UP000561181">
    <property type="component" value="Unassembled WGS sequence"/>
</dbReference>
<gene>
    <name evidence="5" type="ORF">HKD42_07210</name>
</gene>
<dbReference type="EMBL" id="JABCRE010000002">
    <property type="protein sequence ID" value="NMW31844.1"/>
    <property type="molecule type" value="Genomic_DNA"/>
</dbReference>
<evidence type="ECO:0000259" key="4">
    <source>
        <dbReference type="PROSITE" id="PS01124"/>
    </source>
</evidence>
<comment type="caution">
    <text evidence="5">The sequence shown here is derived from an EMBL/GenBank/DDBJ whole genome shotgun (WGS) entry which is preliminary data.</text>
</comment>
<keyword evidence="3" id="KW-0804">Transcription</keyword>
<organism evidence="5 6">
    <name type="scientific">Pontixanthobacter rizhaonensis</name>
    <dbReference type="NCBI Taxonomy" id="2730337"/>
    <lineage>
        <taxon>Bacteria</taxon>
        <taxon>Pseudomonadati</taxon>
        <taxon>Pseudomonadota</taxon>
        <taxon>Alphaproteobacteria</taxon>
        <taxon>Sphingomonadales</taxon>
        <taxon>Erythrobacteraceae</taxon>
        <taxon>Pontixanthobacter</taxon>
    </lineage>
</organism>
<name>A0A848QL39_9SPHN</name>
<sequence>MTRVSQYQTWVHQRSSAGQSLVLPDGCRDVIVFHGGPDQCRVILTELDFTPRQVWHGSDVSMTGYRLRPGTTVPETALRAIKECSADAAQILEVEQSDGGSIDAVIAALSDTAETICSVVKNSGVSARTLQRQFRKLGLPAPEYWRLLGRARRSAQFLAQTPCLSQIAADCGYSDQAHMTREFKRWFGKALAQLRQDQDAMDALGQPALGNWTGEQISIR</sequence>
<reference evidence="5 6" key="1">
    <citation type="submission" date="2020-04" db="EMBL/GenBank/DDBJ databases">
        <authorList>
            <person name="Liu A."/>
        </authorList>
    </citation>
    <scope>NUCLEOTIDE SEQUENCE [LARGE SCALE GENOMIC DNA]</scope>
    <source>
        <strain evidence="5 6">RZ02</strain>
    </source>
</reference>
<dbReference type="PANTHER" id="PTHR46796:SF13">
    <property type="entry name" value="HTH-TYPE TRANSCRIPTIONAL ACTIVATOR RHAS"/>
    <property type="match status" value="1"/>
</dbReference>
<evidence type="ECO:0000256" key="3">
    <source>
        <dbReference type="ARBA" id="ARBA00023163"/>
    </source>
</evidence>
<dbReference type="Gene3D" id="1.10.10.60">
    <property type="entry name" value="Homeodomain-like"/>
    <property type="match status" value="1"/>
</dbReference>
<evidence type="ECO:0000256" key="1">
    <source>
        <dbReference type="ARBA" id="ARBA00023015"/>
    </source>
</evidence>
<dbReference type="GO" id="GO:0003700">
    <property type="term" value="F:DNA-binding transcription factor activity"/>
    <property type="evidence" value="ECO:0007669"/>
    <property type="project" value="InterPro"/>
</dbReference>
<feature type="domain" description="HTH araC/xylS-type" evidence="4">
    <location>
        <begin position="99"/>
        <end position="197"/>
    </location>
</feature>
<keyword evidence="1" id="KW-0805">Transcription regulation</keyword>
<dbReference type="GO" id="GO:0043565">
    <property type="term" value="F:sequence-specific DNA binding"/>
    <property type="evidence" value="ECO:0007669"/>
    <property type="project" value="InterPro"/>
</dbReference>
<dbReference type="PROSITE" id="PS01124">
    <property type="entry name" value="HTH_ARAC_FAMILY_2"/>
    <property type="match status" value="1"/>
</dbReference>
<dbReference type="PANTHER" id="PTHR46796">
    <property type="entry name" value="HTH-TYPE TRANSCRIPTIONAL ACTIVATOR RHAS-RELATED"/>
    <property type="match status" value="1"/>
</dbReference>
<dbReference type="InterPro" id="IPR018060">
    <property type="entry name" value="HTH_AraC"/>
</dbReference>
<evidence type="ECO:0000256" key="2">
    <source>
        <dbReference type="ARBA" id="ARBA00023125"/>
    </source>
</evidence>
<proteinExistence type="predicted"/>